<dbReference type="GO" id="GO:0043235">
    <property type="term" value="C:receptor complex"/>
    <property type="evidence" value="ECO:0007669"/>
    <property type="project" value="TreeGrafter"/>
</dbReference>
<evidence type="ECO:0000256" key="6">
    <source>
        <dbReference type="ARBA" id="ARBA00023170"/>
    </source>
</evidence>
<dbReference type="EMBL" id="JADBJN010000004">
    <property type="protein sequence ID" value="KAG5668281.1"/>
    <property type="molecule type" value="Genomic_DNA"/>
</dbReference>
<keyword evidence="3" id="KW-1003">Cell membrane</keyword>
<dbReference type="GO" id="GO:0007169">
    <property type="term" value="P:cell surface receptor protein tyrosine kinase signaling pathway"/>
    <property type="evidence" value="ECO:0007669"/>
    <property type="project" value="UniProtKB-ARBA"/>
</dbReference>
<evidence type="ECO:0000256" key="5">
    <source>
        <dbReference type="ARBA" id="ARBA00023136"/>
    </source>
</evidence>
<keyword evidence="8" id="KW-0812">Transmembrane</keyword>
<dbReference type="OrthoDB" id="6374728at2759"/>
<feature type="domain" description="GDNF/GAS1" evidence="9">
    <location>
        <begin position="34"/>
        <end position="113"/>
    </location>
</feature>
<accession>A0A9J6BEG9</accession>
<dbReference type="Gene3D" id="3.80.10.10">
    <property type="entry name" value="Ribonuclease Inhibitor"/>
    <property type="match status" value="2"/>
</dbReference>
<dbReference type="SUPFAM" id="SSF110035">
    <property type="entry name" value="GDNF receptor-like"/>
    <property type="match status" value="1"/>
</dbReference>
<dbReference type="GO" id="GO:0038023">
    <property type="term" value="F:signaling receptor activity"/>
    <property type="evidence" value="ECO:0007669"/>
    <property type="project" value="InterPro"/>
</dbReference>
<comment type="similarity">
    <text evidence="2">Belongs to the GDNFR family.</text>
</comment>
<dbReference type="SUPFAM" id="SSF52058">
    <property type="entry name" value="L domain-like"/>
    <property type="match status" value="1"/>
</dbReference>
<dbReference type="Proteomes" id="UP001107558">
    <property type="component" value="Chromosome 4"/>
</dbReference>
<keyword evidence="7" id="KW-0325">Glycoprotein</keyword>
<dbReference type="InterPro" id="IPR016017">
    <property type="entry name" value="GDNF/GAS1"/>
</dbReference>
<evidence type="ECO:0000256" key="8">
    <source>
        <dbReference type="SAM" id="Phobius"/>
    </source>
</evidence>
<dbReference type="InterPro" id="IPR003438">
    <property type="entry name" value="GDNF_rcpt"/>
</dbReference>
<evidence type="ECO:0000313" key="11">
    <source>
        <dbReference type="Proteomes" id="UP001107558"/>
    </source>
</evidence>
<keyword evidence="11" id="KW-1185">Reference proteome</keyword>
<dbReference type="InterPro" id="IPR032675">
    <property type="entry name" value="LRR_dom_sf"/>
</dbReference>
<keyword evidence="6" id="KW-0675">Receptor</keyword>
<evidence type="ECO:0000256" key="1">
    <source>
        <dbReference type="ARBA" id="ARBA00004236"/>
    </source>
</evidence>
<dbReference type="GO" id="GO:0007399">
    <property type="term" value="P:nervous system development"/>
    <property type="evidence" value="ECO:0007669"/>
    <property type="project" value="TreeGrafter"/>
</dbReference>
<dbReference type="AlphaFoldDB" id="A0A9J6BEG9"/>
<proteinExistence type="inferred from homology"/>
<dbReference type="InterPro" id="IPR037193">
    <property type="entry name" value="GDNF_alpha"/>
</dbReference>
<keyword evidence="5 8" id="KW-0472">Membrane</keyword>
<comment type="caution">
    <text evidence="10">The sequence shown here is derived from an EMBL/GenBank/DDBJ whole genome shotgun (WGS) entry which is preliminary data.</text>
</comment>
<comment type="subcellular location">
    <subcellularLocation>
        <location evidence="1">Cell membrane</location>
    </subcellularLocation>
</comment>
<evidence type="ECO:0000259" key="9">
    <source>
        <dbReference type="Pfam" id="PF02351"/>
    </source>
</evidence>
<name>A0A9J6BEG9_POLVA</name>
<keyword evidence="8" id="KW-1133">Transmembrane helix</keyword>
<gene>
    <name evidence="10" type="ORF">PVAND_016228</name>
</gene>
<evidence type="ECO:0000313" key="10">
    <source>
        <dbReference type="EMBL" id="KAG5668281.1"/>
    </source>
</evidence>
<dbReference type="PANTHER" id="PTHR10269:SF12">
    <property type="entry name" value="GLIAL CELL LINE-DERIVED NEUROTROPHIC FAMILY RECEPTOR-LIKE, ISOFORM E"/>
    <property type="match status" value="1"/>
</dbReference>
<feature type="transmembrane region" description="Helical" evidence="8">
    <location>
        <begin position="129"/>
        <end position="147"/>
    </location>
</feature>
<evidence type="ECO:0000256" key="7">
    <source>
        <dbReference type="ARBA" id="ARBA00023180"/>
    </source>
</evidence>
<reference evidence="10" key="1">
    <citation type="submission" date="2021-03" db="EMBL/GenBank/DDBJ databases">
        <title>Chromosome level genome of the anhydrobiotic midge Polypedilum vanderplanki.</title>
        <authorList>
            <person name="Yoshida Y."/>
            <person name="Kikawada T."/>
            <person name="Gusev O."/>
        </authorList>
    </citation>
    <scope>NUCLEOTIDE SEQUENCE</scope>
    <source>
        <strain evidence="10">NIAS01</strain>
        <tissue evidence="10">Whole body or cell culture</tissue>
    </source>
</reference>
<dbReference type="Pfam" id="PF02351">
    <property type="entry name" value="GDNF"/>
    <property type="match status" value="1"/>
</dbReference>
<sequence>MSIKKSSTLDDGEIHTGKAGSGNNVKIALAILNCILTRQLCFEDPSCSAILEIIPRVCGPVPVACSTVTVTKCQAALRTLQAFPFFRPTCLCKEPGVDPDCNYFRDFLFDHPCGFVLKKVLIFTFYKSVIMKFSICFTILILFQLFVTIKSFIIACEFEKVKYSTVGSVYQCTTHYVKTSSDETITGVIGSHLSGYTNSDVESIVIYGDHKLPFFPRGIKNFFPYIKALFIDGTTMDALYGDELDEFSDLKIFWFEWSYLTTISSKLFEKTPKIADIEFNFNKIERVGKDLFTNVNITQLESLYFLYNRCINQKGRNLHEIFSLINELKENCPFDDDFSVTTNIATTTFADKTTTSSATALKITVVFFLLILTMSTYLEFINLYECQTEQIPISSGNIVTKVIGTHLNDKSNEDVQAIWINGKSVLNFFPRGLTNIFPNIKAMTFVGTAIETLYGDELDEFPNLQYINFRYSNLTRISSRLFQKTPKINYIYFDYNTIQNVGYDLFSSLDLKSFLRIAFVENRCINQLGYSESAIIELIKELRTKCSYDDEELYTTTTTVKPTKRCFY</sequence>
<protein>
    <recommendedName>
        <fullName evidence="9">GDNF/GAS1 domain-containing protein</fullName>
    </recommendedName>
</protein>
<evidence type="ECO:0000256" key="3">
    <source>
        <dbReference type="ARBA" id="ARBA00022475"/>
    </source>
</evidence>
<evidence type="ECO:0000256" key="2">
    <source>
        <dbReference type="ARBA" id="ARBA00005961"/>
    </source>
</evidence>
<organism evidence="10 11">
    <name type="scientific">Polypedilum vanderplanki</name>
    <name type="common">Sleeping chironomid midge</name>
    <dbReference type="NCBI Taxonomy" id="319348"/>
    <lineage>
        <taxon>Eukaryota</taxon>
        <taxon>Metazoa</taxon>
        <taxon>Ecdysozoa</taxon>
        <taxon>Arthropoda</taxon>
        <taxon>Hexapoda</taxon>
        <taxon>Insecta</taxon>
        <taxon>Pterygota</taxon>
        <taxon>Neoptera</taxon>
        <taxon>Endopterygota</taxon>
        <taxon>Diptera</taxon>
        <taxon>Nematocera</taxon>
        <taxon>Chironomoidea</taxon>
        <taxon>Chironomidae</taxon>
        <taxon>Chironominae</taxon>
        <taxon>Polypedilum</taxon>
        <taxon>Polypedilum</taxon>
    </lineage>
</organism>
<dbReference type="PANTHER" id="PTHR10269">
    <property type="entry name" value="GDNF RECEPTOR ALPHA"/>
    <property type="match status" value="1"/>
</dbReference>
<dbReference type="GO" id="GO:0009897">
    <property type="term" value="C:external side of plasma membrane"/>
    <property type="evidence" value="ECO:0007669"/>
    <property type="project" value="TreeGrafter"/>
</dbReference>
<keyword evidence="4" id="KW-0732">Signal</keyword>
<evidence type="ECO:0000256" key="4">
    <source>
        <dbReference type="ARBA" id="ARBA00022729"/>
    </source>
</evidence>